<dbReference type="CDD" id="cd06257">
    <property type="entry name" value="DnaJ"/>
    <property type="match status" value="1"/>
</dbReference>
<dbReference type="PRINTS" id="PR00625">
    <property type="entry name" value="JDOMAIN"/>
</dbReference>
<evidence type="ECO:0000259" key="1">
    <source>
        <dbReference type="PROSITE" id="PS50076"/>
    </source>
</evidence>
<comment type="caution">
    <text evidence="2">The sequence shown here is derived from an EMBL/GenBank/DDBJ whole genome shotgun (WGS) entry which is preliminary data.</text>
</comment>
<dbReference type="STRING" id="29655.A0A0K9PV40"/>
<dbReference type="AlphaFoldDB" id="A0A0K9PV40"/>
<dbReference type="Gene3D" id="1.10.287.110">
    <property type="entry name" value="DnaJ domain"/>
    <property type="match status" value="1"/>
</dbReference>
<dbReference type="SMART" id="SM00271">
    <property type="entry name" value="DnaJ"/>
    <property type="match status" value="1"/>
</dbReference>
<dbReference type="Pfam" id="PF00226">
    <property type="entry name" value="DnaJ"/>
    <property type="match status" value="1"/>
</dbReference>
<dbReference type="SUPFAM" id="SSF46565">
    <property type="entry name" value="Chaperone J-domain"/>
    <property type="match status" value="1"/>
</dbReference>
<dbReference type="EMBL" id="LFYR01000614">
    <property type="protein sequence ID" value="KMZ72908.1"/>
    <property type="molecule type" value="Genomic_DNA"/>
</dbReference>
<dbReference type="PROSITE" id="PS50076">
    <property type="entry name" value="DNAJ_2"/>
    <property type="match status" value="1"/>
</dbReference>
<dbReference type="PANTHER" id="PTHR45286:SF1">
    <property type="entry name" value="CHAPERONE DNAJ-DOMAIN SUPERFAMILY PROTEIN"/>
    <property type="match status" value="1"/>
</dbReference>
<organism evidence="2 3">
    <name type="scientific">Zostera marina</name>
    <name type="common">Eelgrass</name>
    <dbReference type="NCBI Taxonomy" id="29655"/>
    <lineage>
        <taxon>Eukaryota</taxon>
        <taxon>Viridiplantae</taxon>
        <taxon>Streptophyta</taxon>
        <taxon>Embryophyta</taxon>
        <taxon>Tracheophyta</taxon>
        <taxon>Spermatophyta</taxon>
        <taxon>Magnoliopsida</taxon>
        <taxon>Liliopsida</taxon>
        <taxon>Zosteraceae</taxon>
        <taxon>Zostera</taxon>
    </lineage>
</organism>
<gene>
    <name evidence="2" type="ORF">ZOSMA_158G00180</name>
</gene>
<dbReference type="GO" id="GO:0005783">
    <property type="term" value="C:endoplasmic reticulum"/>
    <property type="evidence" value="ECO:0007669"/>
    <property type="project" value="UniProtKB-ARBA"/>
</dbReference>
<dbReference type="OMA" id="WYQVGDK"/>
<dbReference type="InterPro" id="IPR036869">
    <property type="entry name" value="J_dom_sf"/>
</dbReference>
<name>A0A0K9PV40_ZOSMR</name>
<sequence>MDEGVGDQLLGQNAYQILGVDENSTFPEVKSAFRRLAKETHPDIVSSSGGGEDASASRKFLLILSAYEILSDSERRAHYNSYLLSQKKELQKQHGLHKSVYKYYPSNNAVKQIEVVEWLQLYRQLIDDILSHKKVASDSGFLGKIENEFYSSIHAAYYGPLIESSDFLPDCFEAEERSGYETFEVLHLVTGRDLFGMIILANCIPQLSHNHREFLESIDSLVCQSSEGEETSNVPVVGHGNCISDAYDDIELHIFGKLVATASRVSPRNFSNDNIVDDPQDLIHVFLKMNVEDAYSEKLDSPNIFLPSSTGSTVLLGTIKGLGTSPDEGSCYVHDRMDKRTHVIMKHRTLMVKHMHWYEIGDKVSICECRCSRARLPPSKFWLFEPRCGLHDVGGWYIETFGRNKVGRNVLSQRKWEGIVEYNERRLHPAMYLMALAYRTMDIEVARRRRRTIIDIIKPKLSGILQWCKRLA</sequence>
<protein>
    <recommendedName>
        <fullName evidence="1">J domain-containing protein</fullName>
    </recommendedName>
</protein>
<dbReference type="InterPro" id="IPR001623">
    <property type="entry name" value="DnaJ_domain"/>
</dbReference>
<dbReference type="Proteomes" id="UP000036987">
    <property type="component" value="Unassembled WGS sequence"/>
</dbReference>
<dbReference type="OrthoDB" id="445556at2759"/>
<evidence type="ECO:0000313" key="3">
    <source>
        <dbReference type="Proteomes" id="UP000036987"/>
    </source>
</evidence>
<accession>A0A0K9PV40</accession>
<reference evidence="3" key="1">
    <citation type="journal article" date="2016" name="Nature">
        <title>The genome of the seagrass Zostera marina reveals angiosperm adaptation to the sea.</title>
        <authorList>
            <person name="Olsen J.L."/>
            <person name="Rouze P."/>
            <person name="Verhelst B."/>
            <person name="Lin Y.-C."/>
            <person name="Bayer T."/>
            <person name="Collen J."/>
            <person name="Dattolo E."/>
            <person name="De Paoli E."/>
            <person name="Dittami S."/>
            <person name="Maumus F."/>
            <person name="Michel G."/>
            <person name="Kersting A."/>
            <person name="Lauritano C."/>
            <person name="Lohaus R."/>
            <person name="Toepel M."/>
            <person name="Tonon T."/>
            <person name="Vanneste K."/>
            <person name="Amirebrahimi M."/>
            <person name="Brakel J."/>
            <person name="Bostroem C."/>
            <person name="Chovatia M."/>
            <person name="Grimwood J."/>
            <person name="Jenkins J.W."/>
            <person name="Jueterbock A."/>
            <person name="Mraz A."/>
            <person name="Stam W.T."/>
            <person name="Tice H."/>
            <person name="Bornberg-Bauer E."/>
            <person name="Green P.J."/>
            <person name="Pearson G.A."/>
            <person name="Procaccini G."/>
            <person name="Duarte C.M."/>
            <person name="Schmutz J."/>
            <person name="Reusch T.B.H."/>
            <person name="Van de Peer Y."/>
        </authorList>
    </citation>
    <scope>NUCLEOTIDE SEQUENCE [LARGE SCALE GENOMIC DNA]</scope>
    <source>
        <strain evidence="3">cv. Finnish</strain>
    </source>
</reference>
<proteinExistence type="predicted"/>
<evidence type="ECO:0000313" key="2">
    <source>
        <dbReference type="EMBL" id="KMZ72908.1"/>
    </source>
</evidence>
<dbReference type="PANTHER" id="PTHR45286">
    <property type="entry name" value="CHAPERONE DNAJ-DOMAIN SUPERFAMILY PROTEIN"/>
    <property type="match status" value="1"/>
</dbReference>
<feature type="domain" description="J" evidence="1">
    <location>
        <begin position="13"/>
        <end position="83"/>
    </location>
</feature>
<keyword evidence="3" id="KW-1185">Reference proteome</keyword>